<name>A0A967EAF1_9MICO</name>
<keyword evidence="3" id="KW-1185">Reference proteome</keyword>
<dbReference type="RefSeq" id="WP_166195982.1">
    <property type="nucleotide sequence ID" value="NZ_JAAOIV010000005.1"/>
</dbReference>
<evidence type="ECO:0000256" key="1">
    <source>
        <dbReference type="SAM" id="Phobius"/>
    </source>
</evidence>
<organism evidence="2 3">
    <name type="scientific">Metallococcus carri</name>
    <dbReference type="NCBI Taxonomy" id="1656884"/>
    <lineage>
        <taxon>Bacteria</taxon>
        <taxon>Bacillati</taxon>
        <taxon>Actinomycetota</taxon>
        <taxon>Actinomycetes</taxon>
        <taxon>Micrococcales</taxon>
        <taxon>Dermacoccaceae</taxon>
        <taxon>Metallococcus</taxon>
    </lineage>
</organism>
<comment type="caution">
    <text evidence="2">The sequence shown here is derived from an EMBL/GenBank/DDBJ whole genome shotgun (WGS) entry which is preliminary data.</text>
</comment>
<evidence type="ECO:0000313" key="3">
    <source>
        <dbReference type="Proteomes" id="UP000744769"/>
    </source>
</evidence>
<dbReference type="Proteomes" id="UP000744769">
    <property type="component" value="Unassembled WGS sequence"/>
</dbReference>
<gene>
    <name evidence="2" type="ORF">G9U51_08530</name>
</gene>
<keyword evidence="1" id="KW-0472">Membrane</keyword>
<feature type="transmembrane region" description="Helical" evidence="1">
    <location>
        <begin position="68"/>
        <end position="92"/>
    </location>
</feature>
<evidence type="ECO:0000313" key="2">
    <source>
        <dbReference type="EMBL" id="NHN55819.1"/>
    </source>
</evidence>
<dbReference type="AlphaFoldDB" id="A0A967EAF1"/>
<proteinExistence type="predicted"/>
<keyword evidence="1" id="KW-0812">Transmembrane</keyword>
<keyword evidence="1" id="KW-1133">Transmembrane helix</keyword>
<reference evidence="2" key="1">
    <citation type="submission" date="2020-03" db="EMBL/GenBank/DDBJ databases">
        <title>Draft sequencing of Calidifontibacter sp. DB0510.</title>
        <authorList>
            <person name="Kim D.-U."/>
        </authorList>
    </citation>
    <scope>NUCLEOTIDE SEQUENCE</scope>
    <source>
        <strain evidence="2">DB0510</strain>
    </source>
</reference>
<sequence>MLFAASWSLSSRLHGAFQSYALSNIVIRRVHTRSGIKWGALVGAFGVVVYGAVMVGAVALLHDGAPGWINLIVLIAFWNIIKFAVLVPVSVVRLLRVRHQERAIVREYERRAGVTATNA</sequence>
<protein>
    <submittedName>
        <fullName evidence="2">Sulfate permease</fullName>
    </submittedName>
</protein>
<accession>A0A967EAF1</accession>
<feature type="transmembrane region" description="Helical" evidence="1">
    <location>
        <begin position="38"/>
        <end position="62"/>
    </location>
</feature>
<dbReference type="EMBL" id="JAAOIV010000005">
    <property type="protein sequence ID" value="NHN55819.1"/>
    <property type="molecule type" value="Genomic_DNA"/>
</dbReference>